<dbReference type="InterPro" id="IPR018392">
    <property type="entry name" value="LysM"/>
</dbReference>
<dbReference type="SMART" id="SM00257">
    <property type="entry name" value="LysM"/>
    <property type="match status" value="1"/>
</dbReference>
<evidence type="ECO:0000313" key="3">
    <source>
        <dbReference type="EMBL" id="MBC5998690.1"/>
    </source>
</evidence>
<feature type="domain" description="LysM" evidence="2">
    <location>
        <begin position="71"/>
        <end position="121"/>
    </location>
</feature>
<name>A0A923SQS0_9FIRM</name>
<proteinExistence type="predicted"/>
<sequence length="125" mass="14038">MNAYSTYETNYYISQNTGSHQNTGRKRKKYRITSKFRFITSMIIMIGLCVAGFTALTGLNTSVALTKQTYTEVQVSSGDTLWTIANTYKDESTDTRKAVYEICQINDIEASDLHPGMTLAIPEDL</sequence>
<reference evidence="3" key="1">
    <citation type="submission" date="2020-08" db="EMBL/GenBank/DDBJ databases">
        <authorList>
            <person name="Liu C."/>
            <person name="Sun Q."/>
        </authorList>
    </citation>
    <scope>NUCLEOTIDE SEQUENCE</scope>
    <source>
        <strain evidence="3">BX16</strain>
    </source>
</reference>
<dbReference type="EMBL" id="JACRWC010000028">
    <property type="protein sequence ID" value="MBC5998690.1"/>
    <property type="molecule type" value="Genomic_DNA"/>
</dbReference>
<accession>A0A923SQS0</accession>
<dbReference type="Pfam" id="PF01476">
    <property type="entry name" value="LysM"/>
    <property type="match status" value="1"/>
</dbReference>
<dbReference type="InterPro" id="IPR036779">
    <property type="entry name" value="LysM_dom_sf"/>
</dbReference>
<comment type="caution">
    <text evidence="3">The sequence shown here is derived from an EMBL/GenBank/DDBJ whole genome shotgun (WGS) entry which is preliminary data.</text>
</comment>
<dbReference type="Proteomes" id="UP000644115">
    <property type="component" value="Unassembled WGS sequence"/>
</dbReference>
<keyword evidence="1" id="KW-0472">Membrane</keyword>
<organism evidence="3 4">
    <name type="scientific">Lentihominibacter faecis</name>
    <dbReference type="NCBI Taxonomy" id="2764712"/>
    <lineage>
        <taxon>Bacteria</taxon>
        <taxon>Bacillati</taxon>
        <taxon>Bacillota</taxon>
        <taxon>Clostridia</taxon>
        <taxon>Peptostreptococcales</taxon>
        <taxon>Anaerovoracaceae</taxon>
        <taxon>Lentihominibacter</taxon>
    </lineage>
</organism>
<dbReference type="Gene3D" id="3.10.350.10">
    <property type="entry name" value="LysM domain"/>
    <property type="match status" value="1"/>
</dbReference>
<dbReference type="AlphaFoldDB" id="A0A923SQS0"/>
<evidence type="ECO:0000259" key="2">
    <source>
        <dbReference type="PROSITE" id="PS51782"/>
    </source>
</evidence>
<dbReference type="RefSeq" id="WP_249286243.1">
    <property type="nucleotide sequence ID" value="NZ_JACRWC010000028.1"/>
</dbReference>
<evidence type="ECO:0000256" key="1">
    <source>
        <dbReference type="SAM" id="Phobius"/>
    </source>
</evidence>
<dbReference type="SUPFAM" id="SSF54106">
    <property type="entry name" value="LysM domain"/>
    <property type="match status" value="1"/>
</dbReference>
<dbReference type="CDD" id="cd00118">
    <property type="entry name" value="LysM"/>
    <property type="match status" value="1"/>
</dbReference>
<keyword evidence="1" id="KW-1133">Transmembrane helix</keyword>
<evidence type="ECO:0000313" key="4">
    <source>
        <dbReference type="Proteomes" id="UP000644115"/>
    </source>
</evidence>
<dbReference type="PROSITE" id="PS51782">
    <property type="entry name" value="LYSM"/>
    <property type="match status" value="1"/>
</dbReference>
<protein>
    <submittedName>
        <fullName evidence="3">LysM peptidoglycan-binding domain-containing protein</fullName>
    </submittedName>
</protein>
<feature type="transmembrane region" description="Helical" evidence="1">
    <location>
        <begin position="36"/>
        <end position="59"/>
    </location>
</feature>
<keyword evidence="1" id="KW-0812">Transmembrane</keyword>
<gene>
    <name evidence="3" type="ORF">H8876_01460</name>
</gene>
<keyword evidence="4" id="KW-1185">Reference proteome</keyword>